<comment type="caution">
    <text evidence="1">The sequence shown here is derived from an EMBL/GenBank/DDBJ whole genome shotgun (WGS) entry which is preliminary data.</text>
</comment>
<dbReference type="Pfam" id="PF18845">
    <property type="entry name" value="baeRF_family3"/>
    <property type="match status" value="1"/>
</dbReference>
<proteinExistence type="predicted"/>
<dbReference type="InterPro" id="IPR029064">
    <property type="entry name" value="Ribosomal_eL30-like_sf"/>
</dbReference>
<evidence type="ECO:0000313" key="1">
    <source>
        <dbReference type="EMBL" id="GAA4965941.1"/>
    </source>
</evidence>
<dbReference type="Gene3D" id="3.30.1330.30">
    <property type="match status" value="1"/>
</dbReference>
<reference evidence="2" key="1">
    <citation type="journal article" date="2019" name="Int. J. Syst. Evol. Microbiol.">
        <title>The Global Catalogue of Microorganisms (GCM) 10K type strain sequencing project: providing services to taxonomists for standard genome sequencing and annotation.</title>
        <authorList>
            <consortium name="The Broad Institute Genomics Platform"/>
            <consortium name="The Broad Institute Genome Sequencing Center for Infectious Disease"/>
            <person name="Wu L."/>
            <person name="Ma J."/>
        </authorList>
    </citation>
    <scope>NUCLEOTIDE SEQUENCE [LARGE SCALE GENOMIC DNA]</scope>
    <source>
        <strain evidence="2">JCM 17986</strain>
    </source>
</reference>
<dbReference type="Proteomes" id="UP001500466">
    <property type="component" value="Unassembled WGS sequence"/>
</dbReference>
<protein>
    <recommendedName>
        <fullName evidence="3">Chemotaxis protein</fullName>
    </recommendedName>
</protein>
<evidence type="ECO:0000313" key="2">
    <source>
        <dbReference type="Proteomes" id="UP001500466"/>
    </source>
</evidence>
<gene>
    <name evidence="1" type="ORF">GCM10023205_33000</name>
</gene>
<accession>A0ABP9HAT7</accession>
<dbReference type="InterPro" id="IPR041289">
    <property type="entry name" value="Bact_RF_family3"/>
</dbReference>
<name>A0ABP9HAT7_9ACTN</name>
<organism evidence="1 2">
    <name type="scientific">Yinghuangia aomiensis</name>
    <dbReference type="NCBI Taxonomy" id="676205"/>
    <lineage>
        <taxon>Bacteria</taxon>
        <taxon>Bacillati</taxon>
        <taxon>Actinomycetota</taxon>
        <taxon>Actinomycetes</taxon>
        <taxon>Kitasatosporales</taxon>
        <taxon>Streptomycetaceae</taxon>
        <taxon>Yinghuangia</taxon>
    </lineage>
</organism>
<dbReference type="SUPFAM" id="SSF55315">
    <property type="entry name" value="L30e-like"/>
    <property type="match status" value="1"/>
</dbReference>
<dbReference type="EMBL" id="BAABHS010000010">
    <property type="protein sequence ID" value="GAA4965941.1"/>
    <property type="molecule type" value="Genomic_DNA"/>
</dbReference>
<sequence>MKLTDLTSATLADLRKVRPFPAVSLLMPTHRTEPDNAQDPIRLRNMVTEAKRRLESDPDVPRDARFDVAAQLDQALGEVDLVHSLDGLVILASPGEHEVWSLPREVPERVVFSDTYLTRNLVAARAQNEPYWVLALAIDHATLWGGTNDHVEQISLEGFPHKIDDLDWDVEHQERVGNFPSVYTDERTHQFMREIDTKLNALLGRHPRPFYLVGLPPVLAVLDEVRTNHHTEAGRVPKGGLTQGPPHALAAEVEPAREAYRAKQIGDLAQRIDAATGRRAMTSGLDEVWRAVLEGRVDTLVIEDGYRETVQVTENHLMPVPDGTPSNGFPVVDDIVDDIAERALDRGAQVYFVPDGELAERGHIAATLRF</sequence>
<evidence type="ECO:0008006" key="3">
    <source>
        <dbReference type="Google" id="ProtNLM"/>
    </source>
</evidence>
<keyword evidence="2" id="KW-1185">Reference proteome</keyword>
<dbReference type="RefSeq" id="WP_345676235.1">
    <property type="nucleotide sequence ID" value="NZ_BAABHS010000010.1"/>
</dbReference>